<dbReference type="EMBL" id="CACRXK020001790">
    <property type="protein sequence ID" value="CAB3991107.1"/>
    <property type="molecule type" value="Genomic_DNA"/>
</dbReference>
<proteinExistence type="predicted"/>
<feature type="region of interest" description="Disordered" evidence="1">
    <location>
        <begin position="116"/>
        <end position="147"/>
    </location>
</feature>
<dbReference type="OrthoDB" id="6434680at2759"/>
<comment type="caution">
    <text evidence="2">The sequence shown here is derived from an EMBL/GenBank/DDBJ whole genome shotgun (WGS) entry which is preliminary data.</text>
</comment>
<evidence type="ECO:0000313" key="2">
    <source>
        <dbReference type="EMBL" id="CAB3991107.1"/>
    </source>
</evidence>
<dbReference type="PANTHER" id="PTHR47331">
    <property type="entry name" value="PHD-TYPE DOMAIN-CONTAINING PROTEIN"/>
    <property type="match status" value="1"/>
</dbReference>
<accession>A0A6S7H0Y7</accession>
<dbReference type="AlphaFoldDB" id="A0A6S7H0Y7"/>
<keyword evidence="3" id="KW-1185">Reference proteome</keyword>
<protein>
    <submittedName>
        <fullName evidence="2">Uncharacterized protein</fullName>
    </submittedName>
</protein>
<gene>
    <name evidence="2" type="ORF">PACLA_8A034968</name>
</gene>
<name>A0A6S7H0Y7_PARCT</name>
<organism evidence="2 3">
    <name type="scientific">Paramuricea clavata</name>
    <name type="common">Red gorgonian</name>
    <name type="synonym">Violescent sea-whip</name>
    <dbReference type="NCBI Taxonomy" id="317549"/>
    <lineage>
        <taxon>Eukaryota</taxon>
        <taxon>Metazoa</taxon>
        <taxon>Cnidaria</taxon>
        <taxon>Anthozoa</taxon>
        <taxon>Octocorallia</taxon>
        <taxon>Malacalcyonacea</taxon>
        <taxon>Plexauridae</taxon>
        <taxon>Paramuricea</taxon>
    </lineage>
</organism>
<evidence type="ECO:0000256" key="1">
    <source>
        <dbReference type="SAM" id="MobiDB-lite"/>
    </source>
</evidence>
<sequence length="165" mass="18536">MFNSVYLKELEKHCHRFLWRGLELDRPPDVYVMERVNIGDTPAPAISTEAIYKTADRFKEDSPEAAELLKKSSYVDPIDSRPTVSCALKVTEEAENMLAKGGFSVKCWQLSGEESPRKTASECRRPPKSVARDPDKANCTRAGDEDLRSPRSCMSFHITGESILP</sequence>
<reference evidence="2" key="1">
    <citation type="submission" date="2020-04" db="EMBL/GenBank/DDBJ databases">
        <authorList>
            <person name="Alioto T."/>
            <person name="Alioto T."/>
            <person name="Gomez Garrido J."/>
        </authorList>
    </citation>
    <scope>NUCLEOTIDE SEQUENCE</scope>
    <source>
        <strain evidence="2">A484AB</strain>
    </source>
</reference>
<evidence type="ECO:0000313" key="3">
    <source>
        <dbReference type="Proteomes" id="UP001152795"/>
    </source>
</evidence>
<dbReference type="Proteomes" id="UP001152795">
    <property type="component" value="Unassembled WGS sequence"/>
</dbReference>